<dbReference type="AlphaFoldDB" id="A0A8C7B751"/>
<dbReference type="PANTHER" id="PTHR45690:SF7">
    <property type="entry name" value="NACHT, LRR AND PYD DOMAINS-CONTAINING PROTEIN 5"/>
    <property type="match status" value="1"/>
</dbReference>
<accession>A0A8C7B751</accession>
<dbReference type="SMART" id="SM00368">
    <property type="entry name" value="LRR_RI"/>
    <property type="match status" value="4"/>
</dbReference>
<name>A0A8C7B751_NEOVI</name>
<proteinExistence type="predicted"/>
<protein>
    <submittedName>
        <fullName evidence="1">NLR family pyrin domain containing 5</fullName>
    </submittedName>
</protein>
<dbReference type="Proteomes" id="UP000694425">
    <property type="component" value="Unplaced"/>
</dbReference>
<organism evidence="1 2">
    <name type="scientific">Neovison vison</name>
    <name type="common">American mink</name>
    <name type="synonym">Mustela vison</name>
    <dbReference type="NCBI Taxonomy" id="452646"/>
    <lineage>
        <taxon>Eukaryota</taxon>
        <taxon>Metazoa</taxon>
        <taxon>Chordata</taxon>
        <taxon>Craniata</taxon>
        <taxon>Vertebrata</taxon>
        <taxon>Euteleostomi</taxon>
        <taxon>Mammalia</taxon>
        <taxon>Eutheria</taxon>
        <taxon>Laurasiatheria</taxon>
        <taxon>Carnivora</taxon>
        <taxon>Caniformia</taxon>
        <taxon>Musteloidea</taxon>
        <taxon>Mustelidae</taxon>
        <taxon>Mustelinae</taxon>
        <taxon>Neogale</taxon>
    </lineage>
</organism>
<dbReference type="Pfam" id="PF13516">
    <property type="entry name" value="LRR_6"/>
    <property type="match status" value="4"/>
</dbReference>
<evidence type="ECO:0000313" key="2">
    <source>
        <dbReference type="Proteomes" id="UP000694425"/>
    </source>
</evidence>
<sequence length="251" mass="27088">MATQGVKALCESLTASQCALEKLINQSLTHLCLSSNSLGREGVNLLCRAIKLPSCGLQRLNECNLDVAGCGFLAFALMGNKRMTHLSLSMNPVEDDGMNLLCEVLMEPSCHLQDLEMVKCHLTATCCKKLSCVITRNKHLKSLDLAVNALGDDGITALCEGLRHRRASVWRLGLEACGLTSGCCEALAAAILGSQHLTSLNLMRNDLSPEGMTTLCLALAQPTCNLQIIGYLISRALLLEGLRKNRETTCK</sequence>
<dbReference type="GeneTree" id="ENSGT00940000162898"/>
<dbReference type="GO" id="GO:0106333">
    <property type="term" value="C:subcortical maternal complex"/>
    <property type="evidence" value="ECO:0007669"/>
    <property type="project" value="TreeGrafter"/>
</dbReference>
<dbReference type="Ensembl" id="ENSNVIT00000018959.1">
    <property type="protein sequence ID" value="ENSNVIP00000016252.1"/>
    <property type="gene ID" value="ENSNVIG00000012702.1"/>
</dbReference>
<evidence type="ECO:0000313" key="1">
    <source>
        <dbReference type="Ensembl" id="ENSNVIP00000016252.1"/>
    </source>
</evidence>
<dbReference type="GO" id="GO:0050727">
    <property type="term" value="P:regulation of inflammatory response"/>
    <property type="evidence" value="ECO:0007669"/>
    <property type="project" value="TreeGrafter"/>
</dbReference>
<dbReference type="InterPro" id="IPR001611">
    <property type="entry name" value="Leu-rich_rpt"/>
</dbReference>
<keyword evidence="2" id="KW-1185">Reference proteome</keyword>
<dbReference type="GO" id="GO:0005938">
    <property type="term" value="C:cell cortex"/>
    <property type="evidence" value="ECO:0007669"/>
    <property type="project" value="TreeGrafter"/>
</dbReference>
<dbReference type="GO" id="GO:0005634">
    <property type="term" value="C:nucleus"/>
    <property type="evidence" value="ECO:0007669"/>
    <property type="project" value="TreeGrafter"/>
</dbReference>
<dbReference type="InterPro" id="IPR032675">
    <property type="entry name" value="LRR_dom_sf"/>
</dbReference>
<dbReference type="InterPro" id="IPR050637">
    <property type="entry name" value="NLRP_innate_immun_reg"/>
</dbReference>
<dbReference type="SUPFAM" id="SSF52047">
    <property type="entry name" value="RNI-like"/>
    <property type="match status" value="1"/>
</dbReference>
<dbReference type="Gene3D" id="3.80.10.10">
    <property type="entry name" value="Ribonuclease Inhibitor"/>
    <property type="match status" value="2"/>
</dbReference>
<dbReference type="PANTHER" id="PTHR45690">
    <property type="entry name" value="NACHT, LRR AND PYD DOMAINS-CONTAINING PROTEIN 12"/>
    <property type="match status" value="1"/>
</dbReference>
<reference evidence="1" key="1">
    <citation type="submission" date="2025-08" db="UniProtKB">
        <authorList>
            <consortium name="Ensembl"/>
        </authorList>
    </citation>
    <scope>IDENTIFICATION</scope>
</reference>
<dbReference type="GO" id="GO:0005829">
    <property type="term" value="C:cytosol"/>
    <property type="evidence" value="ECO:0007669"/>
    <property type="project" value="TreeGrafter"/>
</dbReference>
<reference evidence="1" key="2">
    <citation type="submission" date="2025-09" db="UniProtKB">
        <authorList>
            <consortium name="Ensembl"/>
        </authorList>
    </citation>
    <scope>IDENTIFICATION</scope>
</reference>
<dbReference type="GO" id="GO:0005739">
    <property type="term" value="C:mitochondrion"/>
    <property type="evidence" value="ECO:0007669"/>
    <property type="project" value="TreeGrafter"/>
</dbReference>